<proteinExistence type="predicted"/>
<accession>A0ABN3PQE8</accession>
<keyword evidence="2" id="KW-1185">Reference proteome</keyword>
<gene>
    <name evidence="1" type="ORF">GCM10010411_29960</name>
</gene>
<organism evidence="1 2">
    <name type="scientific">Actinomadura fulvescens</name>
    <dbReference type="NCBI Taxonomy" id="46160"/>
    <lineage>
        <taxon>Bacteria</taxon>
        <taxon>Bacillati</taxon>
        <taxon>Actinomycetota</taxon>
        <taxon>Actinomycetes</taxon>
        <taxon>Streptosporangiales</taxon>
        <taxon>Thermomonosporaceae</taxon>
        <taxon>Actinomadura</taxon>
    </lineage>
</organism>
<evidence type="ECO:0000313" key="2">
    <source>
        <dbReference type="Proteomes" id="UP001501509"/>
    </source>
</evidence>
<sequence length="130" mass="14051">MPAAQHIERAVESHYRDVLIETPSPATRAVRPYTTGLRAARIRTLGRNVSRWAKAPRRPCGTAQGRQTGWSDGPVRTVHGSGLVEVNRLVQRSGCGQAVQPGTAGTLPTQLLGELPVIGEVVTVMVPPWR</sequence>
<dbReference type="Proteomes" id="UP001501509">
    <property type="component" value="Unassembled WGS sequence"/>
</dbReference>
<name>A0ABN3PQE8_9ACTN</name>
<dbReference type="EMBL" id="BAAATD010000003">
    <property type="protein sequence ID" value="GAA2594728.1"/>
    <property type="molecule type" value="Genomic_DNA"/>
</dbReference>
<reference evidence="1 2" key="1">
    <citation type="journal article" date="2019" name="Int. J. Syst. Evol. Microbiol.">
        <title>The Global Catalogue of Microorganisms (GCM) 10K type strain sequencing project: providing services to taxonomists for standard genome sequencing and annotation.</title>
        <authorList>
            <consortium name="The Broad Institute Genomics Platform"/>
            <consortium name="The Broad Institute Genome Sequencing Center for Infectious Disease"/>
            <person name="Wu L."/>
            <person name="Ma J."/>
        </authorList>
    </citation>
    <scope>NUCLEOTIDE SEQUENCE [LARGE SCALE GENOMIC DNA]</scope>
    <source>
        <strain evidence="1 2">JCM 6833</strain>
    </source>
</reference>
<protein>
    <submittedName>
        <fullName evidence="1">Uncharacterized protein</fullName>
    </submittedName>
</protein>
<comment type="caution">
    <text evidence="1">The sequence shown here is derived from an EMBL/GenBank/DDBJ whole genome shotgun (WGS) entry which is preliminary data.</text>
</comment>
<evidence type="ECO:0000313" key="1">
    <source>
        <dbReference type="EMBL" id="GAA2594728.1"/>
    </source>
</evidence>